<gene>
    <name evidence="1" type="ORF">KPL71_011811</name>
</gene>
<evidence type="ECO:0000313" key="2">
    <source>
        <dbReference type="Proteomes" id="UP000829398"/>
    </source>
</evidence>
<comment type="caution">
    <text evidence="1">The sequence shown here is derived from an EMBL/GenBank/DDBJ whole genome shotgun (WGS) entry which is preliminary data.</text>
</comment>
<protein>
    <submittedName>
        <fullName evidence="1">F-box protein</fullName>
    </submittedName>
</protein>
<organism evidence="1 2">
    <name type="scientific">Citrus sinensis</name>
    <name type="common">Sweet orange</name>
    <name type="synonym">Citrus aurantium var. sinensis</name>
    <dbReference type="NCBI Taxonomy" id="2711"/>
    <lineage>
        <taxon>Eukaryota</taxon>
        <taxon>Viridiplantae</taxon>
        <taxon>Streptophyta</taxon>
        <taxon>Embryophyta</taxon>
        <taxon>Tracheophyta</taxon>
        <taxon>Spermatophyta</taxon>
        <taxon>Magnoliopsida</taxon>
        <taxon>eudicotyledons</taxon>
        <taxon>Gunneridae</taxon>
        <taxon>Pentapetalae</taxon>
        <taxon>rosids</taxon>
        <taxon>malvids</taxon>
        <taxon>Sapindales</taxon>
        <taxon>Rutaceae</taxon>
        <taxon>Aurantioideae</taxon>
        <taxon>Citrus</taxon>
    </lineage>
</organism>
<sequence length="308" mass="36732">MKILYEDVTRLPVKSLIRFKCICKFWCTLINSPSFISRHLKNYNDENARLFVEYNTFGFEGQRFALFSDETLTDLSSYQVFEPQISKDHDGWTPFTCCAYKGLFCIYTPSCIDLWNPATRELRPLPKCNIELIDIFEIGIQEVVWNVGIGFELDPYCRLDVTMGVDTYINVVCYWLAHPCNDQQEVILSFHMHDEVFEEMKVPYPHNNENYHPHIAGVYKESLHLITQNRFSGCYHIWLMKQQSCWTKLAIVGPFLNVYRTLQLWKNRSVFMETRRSHDVMLCDLNTQELRYIGFDERFRSWKWLYCY</sequence>
<name>A0ACB8L6A9_CITSI</name>
<dbReference type="EMBL" id="CM039173">
    <property type="protein sequence ID" value="KAH9768957.1"/>
    <property type="molecule type" value="Genomic_DNA"/>
</dbReference>
<keyword evidence="2" id="KW-1185">Reference proteome</keyword>
<accession>A0ACB8L6A9</accession>
<reference evidence="2" key="1">
    <citation type="journal article" date="2023" name="Hortic. Res.">
        <title>A chromosome-level phased genome enabling allele-level studies in sweet orange: a case study on citrus Huanglongbing tolerance.</title>
        <authorList>
            <person name="Wu B."/>
            <person name="Yu Q."/>
            <person name="Deng Z."/>
            <person name="Duan Y."/>
            <person name="Luo F."/>
            <person name="Gmitter F. Jr."/>
        </authorList>
    </citation>
    <scope>NUCLEOTIDE SEQUENCE [LARGE SCALE GENOMIC DNA]</scope>
    <source>
        <strain evidence="2">cv. Valencia</strain>
    </source>
</reference>
<proteinExistence type="predicted"/>
<dbReference type="Proteomes" id="UP000829398">
    <property type="component" value="Chromosome 4"/>
</dbReference>
<evidence type="ECO:0000313" key="1">
    <source>
        <dbReference type="EMBL" id="KAH9768957.1"/>
    </source>
</evidence>